<evidence type="ECO:0000313" key="3">
    <source>
        <dbReference type="EMBL" id="KZP04125.1"/>
    </source>
</evidence>
<dbReference type="Pfam" id="PF24883">
    <property type="entry name" value="NPHP3_N"/>
    <property type="match status" value="1"/>
</dbReference>
<dbReference type="STRING" id="436010.A0A167UNK7"/>
<organism evidence="3 4">
    <name type="scientific">Athelia psychrophila</name>
    <dbReference type="NCBI Taxonomy" id="1759441"/>
    <lineage>
        <taxon>Eukaryota</taxon>
        <taxon>Fungi</taxon>
        <taxon>Dikarya</taxon>
        <taxon>Basidiomycota</taxon>
        <taxon>Agaricomycotina</taxon>
        <taxon>Agaricomycetes</taxon>
        <taxon>Agaricomycetidae</taxon>
        <taxon>Atheliales</taxon>
        <taxon>Atheliaceae</taxon>
        <taxon>Athelia</taxon>
    </lineage>
</organism>
<sequence>NVLWLHGAAGLGKSTLANSIAEHFRGRRQQGAFLFFDRNAPLDSTPARVIRTLAYQLAEHNQVIKSAISLAMEKDPQLTSAPLSTQFTSLLMNPLLAASQEITGPVIIVLDALDECGDAESRRSLLALLSHELAKFPAQFRFLVTSRPDSDIASAFKLAGHMHAIDLSMAASSADVLLYIEHEMGQIYSSRHSSAELPPGWPGILAIQQLATFAAGLFIWAATAMKFLRLSSDPVECLSSLLAHNREIFTLDKLYATALRSASGWEPGEATNALRQVLGVIVIGQIPLTDDIISELLGFKDSGRQCRIALRRLGCVLQWSEGQPARTFHKSFPDYLTDPSRCSSESWFIDVQEHHRALTIHSFRLMKSQL</sequence>
<dbReference type="PANTHER" id="PTHR10039:SF14">
    <property type="entry name" value="NACHT DOMAIN-CONTAINING PROTEIN"/>
    <property type="match status" value="1"/>
</dbReference>
<evidence type="ECO:0000313" key="4">
    <source>
        <dbReference type="Proteomes" id="UP000076532"/>
    </source>
</evidence>
<dbReference type="InterPro" id="IPR007111">
    <property type="entry name" value="NACHT_NTPase"/>
</dbReference>
<dbReference type="EMBL" id="KV417956">
    <property type="protein sequence ID" value="KZP04125.1"/>
    <property type="molecule type" value="Genomic_DNA"/>
</dbReference>
<dbReference type="Proteomes" id="UP000076532">
    <property type="component" value="Unassembled WGS sequence"/>
</dbReference>
<protein>
    <recommendedName>
        <fullName evidence="2">NACHT domain-containing protein</fullName>
    </recommendedName>
</protein>
<dbReference type="PROSITE" id="PS50837">
    <property type="entry name" value="NACHT"/>
    <property type="match status" value="1"/>
</dbReference>
<feature type="domain" description="NACHT" evidence="2">
    <location>
        <begin position="1"/>
        <end position="150"/>
    </location>
</feature>
<dbReference type="Gene3D" id="3.40.50.300">
    <property type="entry name" value="P-loop containing nucleotide triphosphate hydrolases"/>
    <property type="match status" value="1"/>
</dbReference>
<evidence type="ECO:0000256" key="1">
    <source>
        <dbReference type="ARBA" id="ARBA00022737"/>
    </source>
</evidence>
<keyword evidence="1" id="KW-0677">Repeat</keyword>
<feature type="non-terminal residue" evidence="3">
    <location>
        <position position="1"/>
    </location>
</feature>
<dbReference type="AlphaFoldDB" id="A0A167UNK7"/>
<proteinExistence type="predicted"/>
<dbReference type="PANTHER" id="PTHR10039">
    <property type="entry name" value="AMELOGENIN"/>
    <property type="match status" value="1"/>
</dbReference>
<accession>A0A167UNK7</accession>
<evidence type="ECO:0000259" key="2">
    <source>
        <dbReference type="PROSITE" id="PS50837"/>
    </source>
</evidence>
<feature type="non-terminal residue" evidence="3">
    <location>
        <position position="370"/>
    </location>
</feature>
<keyword evidence="4" id="KW-1185">Reference proteome</keyword>
<dbReference type="InterPro" id="IPR056884">
    <property type="entry name" value="NPHP3-like_N"/>
</dbReference>
<gene>
    <name evidence="3" type="ORF">FIBSPDRAFT_670168</name>
</gene>
<dbReference type="OrthoDB" id="163438at2759"/>
<reference evidence="3 4" key="1">
    <citation type="journal article" date="2016" name="Mol. Biol. Evol.">
        <title>Comparative Genomics of Early-Diverging Mushroom-Forming Fungi Provides Insights into the Origins of Lignocellulose Decay Capabilities.</title>
        <authorList>
            <person name="Nagy L.G."/>
            <person name="Riley R."/>
            <person name="Tritt A."/>
            <person name="Adam C."/>
            <person name="Daum C."/>
            <person name="Floudas D."/>
            <person name="Sun H."/>
            <person name="Yadav J.S."/>
            <person name="Pangilinan J."/>
            <person name="Larsson K.H."/>
            <person name="Matsuura K."/>
            <person name="Barry K."/>
            <person name="Labutti K."/>
            <person name="Kuo R."/>
            <person name="Ohm R.A."/>
            <person name="Bhattacharya S.S."/>
            <person name="Shirouzu T."/>
            <person name="Yoshinaga Y."/>
            <person name="Martin F.M."/>
            <person name="Grigoriev I.V."/>
            <person name="Hibbett D.S."/>
        </authorList>
    </citation>
    <scope>NUCLEOTIDE SEQUENCE [LARGE SCALE GENOMIC DNA]</scope>
    <source>
        <strain evidence="3 4">CBS 109695</strain>
    </source>
</reference>
<dbReference type="InterPro" id="IPR027417">
    <property type="entry name" value="P-loop_NTPase"/>
</dbReference>
<name>A0A167UNK7_9AGAM</name>
<dbReference type="SUPFAM" id="SSF52540">
    <property type="entry name" value="P-loop containing nucleoside triphosphate hydrolases"/>
    <property type="match status" value="1"/>
</dbReference>